<proteinExistence type="predicted"/>
<dbReference type="PANTHER" id="PTHR32060">
    <property type="entry name" value="TAIL-SPECIFIC PROTEASE"/>
    <property type="match status" value="1"/>
</dbReference>
<keyword evidence="4" id="KW-1185">Reference proteome</keyword>
<accession>A0ABR4N4K4</accession>
<evidence type="ECO:0000256" key="1">
    <source>
        <dbReference type="SAM" id="SignalP"/>
    </source>
</evidence>
<dbReference type="InterPro" id="IPR029045">
    <property type="entry name" value="ClpP/crotonase-like_dom_sf"/>
</dbReference>
<evidence type="ECO:0000313" key="3">
    <source>
        <dbReference type="EMBL" id="KAL2914428.1"/>
    </source>
</evidence>
<dbReference type="InterPro" id="IPR005151">
    <property type="entry name" value="Tail-specific_protease"/>
</dbReference>
<dbReference type="EMBL" id="JADGIZ020000033">
    <property type="protein sequence ID" value="KAL2914428.1"/>
    <property type="molecule type" value="Genomic_DNA"/>
</dbReference>
<name>A0ABR4N4K4_9FUNG</name>
<dbReference type="SUPFAM" id="SSF52096">
    <property type="entry name" value="ClpP/crotonase"/>
    <property type="match status" value="1"/>
</dbReference>
<feature type="domain" description="Tail specific protease" evidence="2">
    <location>
        <begin position="332"/>
        <end position="501"/>
    </location>
</feature>
<dbReference type="Pfam" id="PF03572">
    <property type="entry name" value="Peptidase_S41"/>
    <property type="match status" value="1"/>
</dbReference>
<dbReference type="PANTHER" id="PTHR32060:SF22">
    <property type="entry name" value="CARBOXYL-TERMINAL-PROCESSING PEPTIDASE 3, CHLOROPLASTIC"/>
    <property type="match status" value="1"/>
</dbReference>
<feature type="chain" id="PRO_5045988756" description="Tail specific protease domain-containing protein" evidence="1">
    <location>
        <begin position="19"/>
        <end position="844"/>
    </location>
</feature>
<reference evidence="3 4" key="1">
    <citation type="submission" date="2023-09" db="EMBL/GenBank/DDBJ databases">
        <title>Pangenome analysis of Batrachochytrium dendrobatidis and related Chytrids.</title>
        <authorList>
            <person name="Yacoub M.N."/>
            <person name="Stajich J.E."/>
            <person name="James T.Y."/>
        </authorList>
    </citation>
    <scope>NUCLEOTIDE SEQUENCE [LARGE SCALE GENOMIC DNA]</scope>
    <source>
        <strain evidence="3 4">JEL0888</strain>
    </source>
</reference>
<evidence type="ECO:0000313" key="4">
    <source>
        <dbReference type="Proteomes" id="UP001527925"/>
    </source>
</evidence>
<protein>
    <recommendedName>
        <fullName evidence="2">Tail specific protease domain-containing protein</fullName>
    </recommendedName>
</protein>
<gene>
    <name evidence="3" type="ORF">HK105_205995</name>
</gene>
<feature type="signal peptide" evidence="1">
    <location>
        <begin position="1"/>
        <end position="18"/>
    </location>
</feature>
<sequence>MLFAATAAVLALASAASAQTTFGFLSDDRNNGRITFVPLTPAEKKGLLTNAETLLTAWVNYDSKIANYGKEGDPFPTVRNLRANIDWVTDEDLQIGLSEAFLRIRDLHTVFYKTGPYSCFSATTGLVFEFAEGSADIVNSPKVVVSGYSSTAAVRNLLAPQLAKIKVGDELATINGESFVTWFRKNQFRLGAGANDFGGMRRGLDVLNTRSGWSRLLPDEDSITLQFRDRAHYGKLYEVEIPYVSARNDACWAASSQLYYQRTGVVIPGTPQSQSLVVPKAPKSRNDPRKQPLAFVLNDGSEPISAVRPVTLKSTDASSVSWGIWDPKGKNMGVIYLTDFSPKDPSGASNDQLAIEVVRSLLANELKDTNSVLVDIRDNGGGSINYANGLPQLFKPDFNQFGARYLRNNVTYNLFARTNQLGQQWQDAWKESKPTDRYTPIKYFGTFAEANALGQAYLKPMGVFNNGRCYSACDMFSANVQDSATGTIFGEDGQTGAGGANVLEFSDYLTYDPIDFTPLPLQQIGARANNMRAGVRQSVRNGRNNGKLIEDLGIKADFIFRPRVTDLLPNATSSSQFDRIADKLKEIGDKTGQNSLYFVAEPLTREVQPGALTLSAQAAGIQEFTIQDTTGKTLGTVKPSSLAKSTVSLKASAPRTTLGNSQLVIIGKTGGKQVLKTKRNLRVVPVDADRIDITKGAITFNGFNKAIGLYNGPTTPDANGFNKVKDTWIIGDGKLYADNTDSAIEVFLKAPVGTAISISLDASYDTEKDFDYLTLFVRNADGSVKHFLTTGSVNGVSGKGTVSKTFAFTTTSSTFSAIVRFTSDGGVEGSGVTINSFKISPAAA</sequence>
<dbReference type="Proteomes" id="UP001527925">
    <property type="component" value="Unassembled WGS sequence"/>
</dbReference>
<comment type="caution">
    <text evidence="3">The sequence shown here is derived from an EMBL/GenBank/DDBJ whole genome shotgun (WGS) entry which is preliminary data.</text>
</comment>
<organism evidence="3 4">
    <name type="scientific">Polyrhizophydium stewartii</name>
    <dbReference type="NCBI Taxonomy" id="2732419"/>
    <lineage>
        <taxon>Eukaryota</taxon>
        <taxon>Fungi</taxon>
        <taxon>Fungi incertae sedis</taxon>
        <taxon>Chytridiomycota</taxon>
        <taxon>Chytridiomycota incertae sedis</taxon>
        <taxon>Chytridiomycetes</taxon>
        <taxon>Rhizophydiales</taxon>
        <taxon>Rhizophydiales incertae sedis</taxon>
        <taxon>Polyrhizophydium</taxon>
    </lineage>
</organism>
<evidence type="ECO:0000259" key="2">
    <source>
        <dbReference type="Pfam" id="PF03572"/>
    </source>
</evidence>
<keyword evidence="1" id="KW-0732">Signal</keyword>
<dbReference type="Gene3D" id="3.90.226.10">
    <property type="entry name" value="2-enoyl-CoA Hydratase, Chain A, domain 1"/>
    <property type="match status" value="1"/>
</dbReference>